<accession>A0AAJ1C0Y1</accession>
<sequence length="150" mass="16091">MHNESIVALNLSGSTLSRLEQKACSTEAMLRQRLSGNGGSTEVDLILCHYLYGLVAAAMSEASPTLLLGMLRHLGSLVLSNDAITSALFAQPPGQETDLGRMIRLAEQAGRREGGNIRSAECTTAHDLIEPGTSRHADLQPAKQKVRTRP</sequence>
<dbReference type="AlphaFoldDB" id="A0AAJ1C0Y1"/>
<feature type="compositionally biased region" description="Basic and acidic residues" evidence="1">
    <location>
        <begin position="129"/>
        <end position="138"/>
    </location>
</feature>
<reference evidence="2" key="1">
    <citation type="submission" date="2022-06" db="EMBL/GenBank/DDBJ databases">
        <authorList>
            <person name="Sun Q."/>
        </authorList>
    </citation>
    <scope>NUCLEOTIDE SEQUENCE</scope>
    <source>
        <strain evidence="2">S101</strain>
    </source>
</reference>
<dbReference type="EMBL" id="JAMXLX010000012">
    <property type="protein sequence ID" value="MCO5959818.1"/>
    <property type="molecule type" value="Genomic_DNA"/>
</dbReference>
<evidence type="ECO:0000256" key="1">
    <source>
        <dbReference type="SAM" id="MobiDB-lite"/>
    </source>
</evidence>
<proteinExistence type="predicted"/>
<gene>
    <name evidence="2" type="ORF">NBH21_23885</name>
</gene>
<dbReference type="Proteomes" id="UP001155380">
    <property type="component" value="Unassembled WGS sequence"/>
</dbReference>
<name>A0AAJ1C0Y1_9HYPH</name>
<comment type="caution">
    <text evidence="2">The sequence shown here is derived from an EMBL/GenBank/DDBJ whole genome shotgun (WGS) entry which is preliminary data.</text>
</comment>
<organism evidence="2 3">
    <name type="scientific">Ciceribacter sichuanensis</name>
    <dbReference type="NCBI Taxonomy" id="2949647"/>
    <lineage>
        <taxon>Bacteria</taxon>
        <taxon>Pseudomonadati</taxon>
        <taxon>Pseudomonadota</taxon>
        <taxon>Alphaproteobacteria</taxon>
        <taxon>Hyphomicrobiales</taxon>
        <taxon>Rhizobiaceae</taxon>
        <taxon>Ciceribacter</taxon>
    </lineage>
</organism>
<evidence type="ECO:0000313" key="3">
    <source>
        <dbReference type="Proteomes" id="UP001155380"/>
    </source>
</evidence>
<protein>
    <submittedName>
        <fullName evidence="2">Uncharacterized protein</fullName>
    </submittedName>
</protein>
<evidence type="ECO:0000313" key="2">
    <source>
        <dbReference type="EMBL" id="MCO5959818.1"/>
    </source>
</evidence>
<feature type="region of interest" description="Disordered" evidence="1">
    <location>
        <begin position="129"/>
        <end position="150"/>
    </location>
</feature>
<dbReference type="RefSeq" id="WP_250913792.1">
    <property type="nucleotide sequence ID" value="NZ_JAMXLX010000012.1"/>
</dbReference>